<protein>
    <submittedName>
        <fullName evidence="7">TauD/TfdA family dioxygenase</fullName>
        <ecNumber evidence="7">1.14.11.-</ecNumber>
    </submittedName>
</protein>
<dbReference type="InterPro" id="IPR051323">
    <property type="entry name" value="AtsK-like"/>
</dbReference>
<keyword evidence="8" id="KW-1185">Reference proteome</keyword>
<dbReference type="PANTHER" id="PTHR30468:SF1">
    <property type="entry name" value="ALPHA-KETOGLUTARATE-DEPENDENT SULFONATE DIOXYGENASE"/>
    <property type="match status" value="1"/>
</dbReference>
<dbReference type="GO" id="GO:0051213">
    <property type="term" value="F:dioxygenase activity"/>
    <property type="evidence" value="ECO:0007669"/>
    <property type="project" value="UniProtKB-KW"/>
</dbReference>
<dbReference type="Pfam" id="PF02668">
    <property type="entry name" value="TauD"/>
    <property type="match status" value="1"/>
</dbReference>
<gene>
    <name evidence="7" type="ORF">QLQ84_16085</name>
</gene>
<keyword evidence="4 7" id="KW-0560">Oxidoreductase</keyword>
<dbReference type="EC" id="1.14.11.-" evidence="7"/>
<dbReference type="InterPro" id="IPR003819">
    <property type="entry name" value="TauD/TfdA-like"/>
</dbReference>
<evidence type="ECO:0000256" key="2">
    <source>
        <dbReference type="ARBA" id="ARBA00022723"/>
    </source>
</evidence>
<feature type="domain" description="TauD/TfdA-like" evidence="6">
    <location>
        <begin position="11"/>
        <end position="284"/>
    </location>
</feature>
<evidence type="ECO:0000259" key="6">
    <source>
        <dbReference type="Pfam" id="PF02668"/>
    </source>
</evidence>
<evidence type="ECO:0000313" key="7">
    <source>
        <dbReference type="EMBL" id="MDI5935316.1"/>
    </source>
</evidence>
<evidence type="ECO:0000256" key="3">
    <source>
        <dbReference type="ARBA" id="ARBA00022964"/>
    </source>
</evidence>
<comment type="caution">
    <text evidence="7">The sequence shown here is derived from an EMBL/GenBank/DDBJ whole genome shotgun (WGS) entry which is preliminary data.</text>
</comment>
<dbReference type="SUPFAM" id="SSF51197">
    <property type="entry name" value="Clavaminate synthase-like"/>
    <property type="match status" value="1"/>
</dbReference>
<dbReference type="EMBL" id="JASCQO010000042">
    <property type="protein sequence ID" value="MDI5935316.1"/>
    <property type="molecule type" value="Genomic_DNA"/>
</dbReference>
<name>A0ABT6VRB7_9GAMM</name>
<dbReference type="PANTHER" id="PTHR30468">
    <property type="entry name" value="ALPHA-KETOGLUTARATE-DEPENDENT SULFONATE DIOXYGENASE"/>
    <property type="match status" value="1"/>
</dbReference>
<reference evidence="7 8" key="1">
    <citation type="submission" date="2023-04" db="EMBL/GenBank/DDBJ databases">
        <title>Halomonas strains isolated from rhizosphere soil.</title>
        <authorList>
            <person name="Xu L."/>
            <person name="Sun J.-Q."/>
        </authorList>
    </citation>
    <scope>NUCLEOTIDE SEQUENCE [LARGE SCALE GENOMIC DNA]</scope>
    <source>
        <strain evidence="7 8">LN1S58</strain>
    </source>
</reference>
<sequence length="293" mass="32636">MTTTTMNTVTITPSGAALGADITGVDLSGPLTDDQVTAIVDAWHQHLVLRFRGQSLSDADLIRFSKHFGELDLAPISSSGKREIPEYPEIVVISNVKEGGHSIGSLGNAEAEWHTDMSYVEMPPKMSCLYSLEVPEQGGNTSFLNMYAAYEALPDDLKQAITGKRCKHDISRNSAGEVRKGFEEYANESDPRKIPGTYHPLVCTHPMTGRQCLYLGRRGNAHIEGLDVEESEALLDKLWAHAIAPDFRWDQVWQAGDLILWDNRCTMHRRDAFDDSARRIMHRTQVKGETRPA</sequence>
<comment type="similarity">
    <text evidence="1">Belongs to the TfdA dioxygenase family.</text>
</comment>
<keyword evidence="2" id="KW-0479">Metal-binding</keyword>
<dbReference type="InterPro" id="IPR042098">
    <property type="entry name" value="TauD-like_sf"/>
</dbReference>
<evidence type="ECO:0000313" key="8">
    <source>
        <dbReference type="Proteomes" id="UP001244242"/>
    </source>
</evidence>
<keyword evidence="3 7" id="KW-0223">Dioxygenase</keyword>
<keyword evidence="5" id="KW-0408">Iron</keyword>
<dbReference type="Proteomes" id="UP001244242">
    <property type="component" value="Unassembled WGS sequence"/>
</dbReference>
<evidence type="ECO:0000256" key="4">
    <source>
        <dbReference type="ARBA" id="ARBA00023002"/>
    </source>
</evidence>
<dbReference type="Gene3D" id="3.60.130.10">
    <property type="entry name" value="Clavaminate synthase-like"/>
    <property type="match status" value="1"/>
</dbReference>
<accession>A0ABT6VRB7</accession>
<evidence type="ECO:0000256" key="1">
    <source>
        <dbReference type="ARBA" id="ARBA00005896"/>
    </source>
</evidence>
<organism evidence="7 8">
    <name type="scientific">Halomonas kalidii</name>
    <dbReference type="NCBI Taxonomy" id="3043293"/>
    <lineage>
        <taxon>Bacteria</taxon>
        <taxon>Pseudomonadati</taxon>
        <taxon>Pseudomonadota</taxon>
        <taxon>Gammaproteobacteria</taxon>
        <taxon>Oceanospirillales</taxon>
        <taxon>Halomonadaceae</taxon>
        <taxon>Halomonas</taxon>
    </lineage>
</organism>
<dbReference type="RefSeq" id="WP_282722772.1">
    <property type="nucleotide sequence ID" value="NZ_JASCQO010000042.1"/>
</dbReference>
<proteinExistence type="inferred from homology"/>
<evidence type="ECO:0000256" key="5">
    <source>
        <dbReference type="ARBA" id="ARBA00023004"/>
    </source>
</evidence>